<dbReference type="AlphaFoldDB" id="A0A225VD87"/>
<protein>
    <recommendedName>
        <fullName evidence="4">Elicitin</fullName>
    </recommendedName>
</protein>
<name>A0A225VD87_9STRA</name>
<feature type="signal peptide" evidence="1">
    <location>
        <begin position="1"/>
        <end position="19"/>
    </location>
</feature>
<keyword evidence="3" id="KW-1185">Reference proteome</keyword>
<feature type="chain" id="PRO_5011968436" description="Elicitin" evidence="1">
    <location>
        <begin position="20"/>
        <end position="107"/>
    </location>
</feature>
<evidence type="ECO:0000313" key="2">
    <source>
        <dbReference type="EMBL" id="OWZ02747.1"/>
    </source>
</evidence>
<evidence type="ECO:0000313" key="3">
    <source>
        <dbReference type="Proteomes" id="UP000198211"/>
    </source>
</evidence>
<evidence type="ECO:0000256" key="1">
    <source>
        <dbReference type="SAM" id="SignalP"/>
    </source>
</evidence>
<keyword evidence="1" id="KW-0732">Signal</keyword>
<accession>A0A225VD87</accession>
<dbReference type="EMBL" id="NBNE01005964">
    <property type="protein sequence ID" value="OWZ02747.1"/>
    <property type="molecule type" value="Genomic_DNA"/>
</dbReference>
<sequence length="107" mass="11453">MKVQIVIAALTTLLMPVHGDGSTTLRQCAGTLNNRYESSGFLTAEFTQNACSAADGAIDPNLKGNKKCCILLDTDAIRKTFYDSCAAQKDVTFPHYPPVGQPCSLTP</sequence>
<proteinExistence type="predicted"/>
<organism evidence="2 3">
    <name type="scientific">Phytophthora megakarya</name>
    <dbReference type="NCBI Taxonomy" id="4795"/>
    <lineage>
        <taxon>Eukaryota</taxon>
        <taxon>Sar</taxon>
        <taxon>Stramenopiles</taxon>
        <taxon>Oomycota</taxon>
        <taxon>Peronosporomycetes</taxon>
        <taxon>Peronosporales</taxon>
        <taxon>Peronosporaceae</taxon>
        <taxon>Phytophthora</taxon>
    </lineage>
</organism>
<evidence type="ECO:0008006" key="4">
    <source>
        <dbReference type="Google" id="ProtNLM"/>
    </source>
</evidence>
<gene>
    <name evidence="2" type="ORF">PHMEG_00025638</name>
</gene>
<comment type="caution">
    <text evidence="2">The sequence shown here is derived from an EMBL/GenBank/DDBJ whole genome shotgun (WGS) entry which is preliminary data.</text>
</comment>
<dbReference type="OrthoDB" id="118307at2759"/>
<dbReference type="Proteomes" id="UP000198211">
    <property type="component" value="Unassembled WGS sequence"/>
</dbReference>
<reference evidence="3" key="1">
    <citation type="submission" date="2017-03" db="EMBL/GenBank/DDBJ databases">
        <title>Phytopthora megakarya and P. palmivora, two closely related causual agents of cacao black pod achieved similar genome size and gene model numbers by different mechanisms.</title>
        <authorList>
            <person name="Ali S."/>
            <person name="Shao J."/>
            <person name="Larry D.J."/>
            <person name="Kronmiller B."/>
            <person name="Shen D."/>
            <person name="Strem M.D."/>
            <person name="Melnick R.L."/>
            <person name="Guiltinan M.J."/>
            <person name="Tyler B.M."/>
            <person name="Meinhardt L.W."/>
            <person name="Bailey B.A."/>
        </authorList>
    </citation>
    <scope>NUCLEOTIDE SEQUENCE [LARGE SCALE GENOMIC DNA]</scope>
    <source>
        <strain evidence="3">zdho120</strain>
    </source>
</reference>